<dbReference type="EMBL" id="BPLR01015753">
    <property type="protein sequence ID" value="GIY78396.1"/>
    <property type="molecule type" value="Genomic_DNA"/>
</dbReference>
<evidence type="ECO:0000313" key="3">
    <source>
        <dbReference type="EMBL" id="GIY78396.1"/>
    </source>
</evidence>
<accession>A0AAV4W6K6</accession>
<reference evidence="3 4" key="1">
    <citation type="submission" date="2021-06" db="EMBL/GenBank/DDBJ databases">
        <title>Caerostris extrusa draft genome.</title>
        <authorList>
            <person name="Kono N."/>
            <person name="Arakawa K."/>
        </authorList>
    </citation>
    <scope>NUCLEOTIDE SEQUENCE [LARGE SCALE GENOMIC DNA]</scope>
</reference>
<evidence type="ECO:0000313" key="4">
    <source>
        <dbReference type="Proteomes" id="UP001054945"/>
    </source>
</evidence>
<name>A0AAV4W6K6_CAEEX</name>
<evidence type="ECO:0000256" key="2">
    <source>
        <dbReference type="SAM" id="SignalP"/>
    </source>
</evidence>
<keyword evidence="4" id="KW-1185">Reference proteome</keyword>
<feature type="chain" id="PRO_5043977534" description="Secreted protein" evidence="2">
    <location>
        <begin position="29"/>
        <end position="114"/>
    </location>
</feature>
<evidence type="ECO:0008006" key="5">
    <source>
        <dbReference type="Google" id="ProtNLM"/>
    </source>
</evidence>
<feature type="region of interest" description="Disordered" evidence="1">
    <location>
        <begin position="33"/>
        <end position="52"/>
    </location>
</feature>
<keyword evidence="2" id="KW-0732">Signal</keyword>
<dbReference type="Proteomes" id="UP001054945">
    <property type="component" value="Unassembled WGS sequence"/>
</dbReference>
<comment type="caution">
    <text evidence="3">The sequence shown here is derived from an EMBL/GenBank/DDBJ whole genome shotgun (WGS) entry which is preliminary data.</text>
</comment>
<evidence type="ECO:0000256" key="1">
    <source>
        <dbReference type="SAM" id="MobiDB-lite"/>
    </source>
</evidence>
<dbReference type="AlphaFoldDB" id="A0AAV4W6K6"/>
<proteinExistence type="predicted"/>
<protein>
    <recommendedName>
        <fullName evidence="5">Secreted protein</fullName>
    </recommendedName>
</protein>
<organism evidence="3 4">
    <name type="scientific">Caerostris extrusa</name>
    <name type="common">Bark spider</name>
    <name type="synonym">Caerostris bankana</name>
    <dbReference type="NCBI Taxonomy" id="172846"/>
    <lineage>
        <taxon>Eukaryota</taxon>
        <taxon>Metazoa</taxon>
        <taxon>Ecdysozoa</taxon>
        <taxon>Arthropoda</taxon>
        <taxon>Chelicerata</taxon>
        <taxon>Arachnida</taxon>
        <taxon>Araneae</taxon>
        <taxon>Araneomorphae</taxon>
        <taxon>Entelegynae</taxon>
        <taxon>Araneoidea</taxon>
        <taxon>Araneidae</taxon>
        <taxon>Caerostris</taxon>
    </lineage>
</organism>
<gene>
    <name evidence="3" type="ORF">CEXT_123341</name>
</gene>
<sequence>MNMNVRVTHFRIICLRYILSALLYKAEIISDCEHTGPRPPKTRVSPQDDVHQWRTGVPRGLQQEGLRSHHHQQDQQCLVCVLFFREDDEEQQFLREDDEEQQLVVVVHFQQFSP</sequence>
<feature type="signal peptide" evidence="2">
    <location>
        <begin position="1"/>
        <end position="28"/>
    </location>
</feature>